<evidence type="ECO:0000313" key="2">
    <source>
        <dbReference type="Proteomes" id="UP000000724"/>
    </source>
</evidence>
<dbReference type="VEuPathDB" id="FungiDB:PCH_Pc21g11900"/>
<keyword evidence="2" id="KW-1185">Reference proteome</keyword>
<gene>
    <name evidence="1" type="ORF">Pc21g11900</name>
    <name evidence="1" type="ORF">PCH_Pc21g11900</name>
</gene>
<accession>B6HKW1</accession>
<evidence type="ECO:0000313" key="1">
    <source>
        <dbReference type="EMBL" id="CAP96087.1"/>
    </source>
</evidence>
<name>B6HKW1_PENRW</name>
<dbReference type="EMBL" id="AM920436">
    <property type="protein sequence ID" value="CAP96087.1"/>
    <property type="molecule type" value="Genomic_DNA"/>
</dbReference>
<dbReference type="HOGENOM" id="CLU_1768719_0_0_1"/>
<dbReference type="OrthoDB" id="10430683at2759"/>
<dbReference type="OMA" id="FHSNDER"/>
<dbReference type="AlphaFoldDB" id="B6HKW1"/>
<reference evidence="1 2" key="1">
    <citation type="journal article" date="2008" name="Nat. Biotechnol.">
        <title>Genome sequencing and analysis of the filamentous fungus Penicillium chrysogenum.</title>
        <authorList>
            <person name="van den Berg M.A."/>
            <person name="Albang R."/>
            <person name="Albermann K."/>
            <person name="Badger J.H."/>
            <person name="Daran J.-M."/>
            <person name="Driessen A.J.M."/>
            <person name="Garcia-Estrada C."/>
            <person name="Fedorova N.D."/>
            <person name="Harris D.M."/>
            <person name="Heijne W.H.M."/>
            <person name="Joardar V.S."/>
            <person name="Kiel J.A.K.W."/>
            <person name="Kovalchuk A."/>
            <person name="Martin J.F."/>
            <person name="Nierman W.C."/>
            <person name="Nijland J.G."/>
            <person name="Pronk J.T."/>
            <person name="Roubos J.A."/>
            <person name="van der Klei I.J."/>
            <person name="van Peij N.N.M.E."/>
            <person name="Veenhuis M."/>
            <person name="von Doehren H."/>
            <person name="Wagner C."/>
            <person name="Wortman J.R."/>
            <person name="Bovenberg R.A.L."/>
        </authorList>
    </citation>
    <scope>NUCLEOTIDE SEQUENCE [LARGE SCALE GENOMIC DNA]</scope>
    <source>
        <strain evidence="2">ATCC 28089 / DSM 1075 / NRRL 1951 / Wisconsin 54-1255</strain>
    </source>
</reference>
<dbReference type="Proteomes" id="UP000000724">
    <property type="component" value="Contig Pc00c21"/>
</dbReference>
<protein>
    <submittedName>
        <fullName evidence="1">Uncharacterized protein</fullName>
    </submittedName>
</protein>
<organism evidence="1 2">
    <name type="scientific">Penicillium rubens (strain ATCC 28089 / DSM 1075 / NRRL 1951 / Wisconsin 54-1255)</name>
    <name type="common">Penicillium chrysogenum</name>
    <dbReference type="NCBI Taxonomy" id="500485"/>
    <lineage>
        <taxon>Eukaryota</taxon>
        <taxon>Fungi</taxon>
        <taxon>Dikarya</taxon>
        <taxon>Ascomycota</taxon>
        <taxon>Pezizomycotina</taxon>
        <taxon>Eurotiomycetes</taxon>
        <taxon>Eurotiomycetidae</taxon>
        <taxon>Eurotiales</taxon>
        <taxon>Aspergillaceae</taxon>
        <taxon>Penicillium</taxon>
        <taxon>Penicillium chrysogenum species complex</taxon>
    </lineage>
</organism>
<proteinExistence type="predicted"/>
<sequence>MILSLEKWCRKSPRPALRAASHLTMVAMIGGWIGRRRTIEGPKSDARYENGLVSTRMLGDYHASAVSVVPIIGYPEVLVKAQASIRRRITILKSWRTLQRSLRSRANMRRAAPVDMYGEAKFGFHSNDERGLGQDAICDRKDLNQLT</sequence>